<dbReference type="EMBL" id="MU838998">
    <property type="protein sequence ID" value="KAK1771459.1"/>
    <property type="molecule type" value="Genomic_DNA"/>
</dbReference>
<dbReference type="GeneID" id="85309854"/>
<gene>
    <name evidence="1" type="ORF">QBC33DRAFT_523786</name>
</gene>
<dbReference type="RefSeq" id="XP_060287672.1">
    <property type="nucleotide sequence ID" value="XM_060426667.1"/>
</dbReference>
<comment type="caution">
    <text evidence="1">The sequence shown here is derived from an EMBL/GenBank/DDBJ whole genome shotgun (WGS) entry which is preliminary data.</text>
</comment>
<proteinExistence type="predicted"/>
<name>A0AAJ0C7A5_9PEZI</name>
<keyword evidence="2" id="KW-1185">Reference proteome</keyword>
<reference evidence="1" key="1">
    <citation type="submission" date="2023-06" db="EMBL/GenBank/DDBJ databases">
        <title>Genome-scale phylogeny and comparative genomics of the fungal order Sordariales.</title>
        <authorList>
            <consortium name="Lawrence Berkeley National Laboratory"/>
            <person name="Hensen N."/>
            <person name="Bonometti L."/>
            <person name="Westerberg I."/>
            <person name="Brannstrom I.O."/>
            <person name="Guillou S."/>
            <person name="Cros-Aarteil S."/>
            <person name="Calhoun S."/>
            <person name="Haridas S."/>
            <person name="Kuo A."/>
            <person name="Mondo S."/>
            <person name="Pangilinan J."/>
            <person name="Riley R."/>
            <person name="Labutti K."/>
            <person name="Andreopoulos B."/>
            <person name="Lipzen A."/>
            <person name="Chen C."/>
            <person name="Yanf M."/>
            <person name="Daum C."/>
            <person name="Ng V."/>
            <person name="Clum A."/>
            <person name="Steindorff A."/>
            <person name="Ohm R."/>
            <person name="Martin F."/>
            <person name="Silar P."/>
            <person name="Natvig D."/>
            <person name="Lalanne C."/>
            <person name="Gautier V."/>
            <person name="Ament-Velasquez S.L."/>
            <person name="Kruys A."/>
            <person name="Hutchinson M.I."/>
            <person name="Powell A.J."/>
            <person name="Barry K."/>
            <person name="Miller A.N."/>
            <person name="Grigoriev I.V."/>
            <person name="Debuchy R."/>
            <person name="Gladieux P."/>
            <person name="Thoren M.H."/>
            <person name="Johannesson H."/>
        </authorList>
    </citation>
    <scope>NUCLEOTIDE SEQUENCE</scope>
    <source>
        <strain evidence="1">8032-3</strain>
    </source>
</reference>
<protein>
    <submittedName>
        <fullName evidence="1">Uncharacterized protein</fullName>
    </submittedName>
</protein>
<dbReference type="AlphaFoldDB" id="A0AAJ0C7A5"/>
<dbReference type="Proteomes" id="UP001244011">
    <property type="component" value="Unassembled WGS sequence"/>
</dbReference>
<evidence type="ECO:0000313" key="1">
    <source>
        <dbReference type="EMBL" id="KAK1771459.1"/>
    </source>
</evidence>
<evidence type="ECO:0000313" key="2">
    <source>
        <dbReference type="Proteomes" id="UP001244011"/>
    </source>
</evidence>
<sequence>MLFAFAALFSFSPLPGATLGLVSKLAGSFAWIMTCVLRIPVTWSGNCRITARCRTRYDGPASCPLTLTGRRRRLALSTWEEGVGGRRDQGPGTGVSIGHVCGWIDLTEAITADETSDGCLVVSAKNRRRRSFRRSLPSLELGHAARYWINSVPPRRRYRCAVCMTDAISANCSVRVFLVSLAHHPGFSLHLIVKLIVGTGVRLNWCVEPLDLYLCTK</sequence>
<accession>A0AAJ0C7A5</accession>
<organism evidence="1 2">
    <name type="scientific">Phialemonium atrogriseum</name>
    <dbReference type="NCBI Taxonomy" id="1093897"/>
    <lineage>
        <taxon>Eukaryota</taxon>
        <taxon>Fungi</taxon>
        <taxon>Dikarya</taxon>
        <taxon>Ascomycota</taxon>
        <taxon>Pezizomycotina</taxon>
        <taxon>Sordariomycetes</taxon>
        <taxon>Sordariomycetidae</taxon>
        <taxon>Cephalothecales</taxon>
        <taxon>Cephalothecaceae</taxon>
        <taxon>Phialemonium</taxon>
    </lineage>
</organism>